<comment type="caution">
    <text evidence="2">The sequence shown here is derived from an EMBL/GenBank/DDBJ whole genome shotgun (WGS) entry which is preliminary data.</text>
</comment>
<dbReference type="Proteomes" id="UP000198211">
    <property type="component" value="Unassembled WGS sequence"/>
</dbReference>
<dbReference type="AlphaFoldDB" id="A0A225UIS9"/>
<name>A0A225UIS9_9STRA</name>
<reference evidence="3" key="1">
    <citation type="submission" date="2017-03" db="EMBL/GenBank/DDBJ databases">
        <title>Phytopthora megakarya and P. palmivora, two closely related causual agents of cacao black pod achieved similar genome size and gene model numbers by different mechanisms.</title>
        <authorList>
            <person name="Ali S."/>
            <person name="Shao J."/>
            <person name="Larry D.J."/>
            <person name="Kronmiller B."/>
            <person name="Shen D."/>
            <person name="Strem M.D."/>
            <person name="Melnick R.L."/>
            <person name="Guiltinan M.J."/>
            <person name="Tyler B.M."/>
            <person name="Meinhardt L.W."/>
            <person name="Bailey B.A."/>
        </authorList>
    </citation>
    <scope>NUCLEOTIDE SEQUENCE [LARGE SCALE GENOMIC DNA]</scope>
    <source>
        <strain evidence="3">zdho120</strain>
    </source>
</reference>
<sequence length="219" mass="25044">MARWLSFFADYNFRVEYKPGRLNVVADALSRRRDYAVKTADINRIDVVRTYTPSSSLMDEVTAAYAHDADAKQLIEFLSAPSDKARRKLALVYEQVHTGIVAVDDNAERIVVPNDPDLRSRIVYEYHYITMSPRRDIQDVRRRTPFSRETSTGTTSTSGRAMKPAPHSQAPLQPLPTPSEGWEFNCDGLRIWSSARFQAEDSLWTASARWCITLLSQRR</sequence>
<evidence type="ECO:0000313" key="3">
    <source>
        <dbReference type="Proteomes" id="UP000198211"/>
    </source>
</evidence>
<evidence type="ECO:0000313" key="2">
    <source>
        <dbReference type="EMBL" id="OWY93024.1"/>
    </source>
</evidence>
<feature type="compositionally biased region" description="Low complexity" evidence="1">
    <location>
        <begin position="150"/>
        <end position="159"/>
    </location>
</feature>
<keyword evidence="3" id="KW-1185">Reference proteome</keyword>
<feature type="region of interest" description="Disordered" evidence="1">
    <location>
        <begin position="141"/>
        <end position="177"/>
    </location>
</feature>
<protein>
    <submittedName>
        <fullName evidence="2">Retrotransposable element</fullName>
    </submittedName>
</protein>
<evidence type="ECO:0000256" key="1">
    <source>
        <dbReference type="SAM" id="MobiDB-lite"/>
    </source>
</evidence>
<accession>A0A225UIS9</accession>
<gene>
    <name evidence="2" type="ORF">PHMEG_00037727</name>
</gene>
<dbReference type="OrthoDB" id="106344at2759"/>
<dbReference type="EMBL" id="NBNE01016838">
    <property type="protein sequence ID" value="OWY93024.1"/>
    <property type="molecule type" value="Genomic_DNA"/>
</dbReference>
<proteinExistence type="predicted"/>
<organism evidence="2 3">
    <name type="scientific">Phytophthora megakarya</name>
    <dbReference type="NCBI Taxonomy" id="4795"/>
    <lineage>
        <taxon>Eukaryota</taxon>
        <taxon>Sar</taxon>
        <taxon>Stramenopiles</taxon>
        <taxon>Oomycota</taxon>
        <taxon>Peronosporomycetes</taxon>
        <taxon>Peronosporales</taxon>
        <taxon>Peronosporaceae</taxon>
        <taxon>Phytophthora</taxon>
    </lineage>
</organism>